<dbReference type="SUPFAM" id="SSF103473">
    <property type="entry name" value="MFS general substrate transporter"/>
    <property type="match status" value="1"/>
</dbReference>
<feature type="transmembrane region" description="Helical" evidence="9">
    <location>
        <begin position="277"/>
        <end position="297"/>
    </location>
</feature>
<evidence type="ECO:0000256" key="6">
    <source>
        <dbReference type="ARBA" id="ARBA00022847"/>
    </source>
</evidence>
<feature type="transmembrane region" description="Helical" evidence="9">
    <location>
        <begin position="54"/>
        <end position="81"/>
    </location>
</feature>
<feature type="transmembrane region" description="Helical" evidence="9">
    <location>
        <begin position="240"/>
        <end position="265"/>
    </location>
</feature>
<evidence type="ECO:0000256" key="8">
    <source>
        <dbReference type="ARBA" id="ARBA00023136"/>
    </source>
</evidence>
<dbReference type="EMBL" id="FPBH01000002">
    <property type="protein sequence ID" value="SFT63110.1"/>
    <property type="molecule type" value="Genomic_DNA"/>
</dbReference>
<keyword evidence="7 9" id="KW-1133">Transmembrane helix</keyword>
<dbReference type="PANTHER" id="PTHR43528:SF8">
    <property type="entry name" value="BLR0239 PROTEIN"/>
    <property type="match status" value="1"/>
</dbReference>
<dbReference type="GO" id="GO:0005886">
    <property type="term" value="C:plasma membrane"/>
    <property type="evidence" value="ECO:0007669"/>
    <property type="project" value="UniProtKB-SubCell"/>
</dbReference>
<evidence type="ECO:0000313" key="12">
    <source>
        <dbReference type="Proteomes" id="UP000198844"/>
    </source>
</evidence>
<dbReference type="InterPro" id="IPR011701">
    <property type="entry name" value="MFS"/>
</dbReference>
<evidence type="ECO:0000256" key="5">
    <source>
        <dbReference type="ARBA" id="ARBA00022692"/>
    </source>
</evidence>
<dbReference type="PANTHER" id="PTHR43528">
    <property type="entry name" value="ALPHA-KETOGLUTARATE PERMEASE"/>
    <property type="match status" value="1"/>
</dbReference>
<evidence type="ECO:0000256" key="9">
    <source>
        <dbReference type="SAM" id="Phobius"/>
    </source>
</evidence>
<comment type="subcellular location">
    <subcellularLocation>
        <location evidence="1">Cell membrane</location>
        <topology evidence="1">Multi-pass membrane protein</topology>
    </subcellularLocation>
</comment>
<evidence type="ECO:0000256" key="1">
    <source>
        <dbReference type="ARBA" id="ARBA00004651"/>
    </source>
</evidence>
<dbReference type="InterPro" id="IPR051084">
    <property type="entry name" value="H+-coupled_symporters"/>
</dbReference>
<feature type="transmembrane region" description="Helical" evidence="9">
    <location>
        <begin position="93"/>
        <end position="114"/>
    </location>
</feature>
<dbReference type="Proteomes" id="UP000198844">
    <property type="component" value="Unassembled WGS sequence"/>
</dbReference>
<dbReference type="OrthoDB" id="6766492at2"/>
<feature type="transmembrane region" description="Helical" evidence="9">
    <location>
        <begin position="21"/>
        <end position="48"/>
    </location>
</feature>
<dbReference type="InterPro" id="IPR005828">
    <property type="entry name" value="MFS_sugar_transport-like"/>
</dbReference>
<dbReference type="PROSITE" id="PS00217">
    <property type="entry name" value="SUGAR_TRANSPORT_2"/>
    <property type="match status" value="1"/>
</dbReference>
<feature type="transmembrane region" description="Helical" evidence="9">
    <location>
        <begin position="399"/>
        <end position="419"/>
    </location>
</feature>
<protein>
    <submittedName>
        <fullName evidence="11">MFS transporter, MHS family, proline/betaine transporter</fullName>
    </submittedName>
</protein>
<keyword evidence="4" id="KW-1003">Cell membrane</keyword>
<evidence type="ECO:0000313" key="11">
    <source>
        <dbReference type="EMBL" id="SFT63110.1"/>
    </source>
</evidence>
<keyword evidence="5 9" id="KW-0812">Transmembrane</keyword>
<dbReference type="InterPro" id="IPR036259">
    <property type="entry name" value="MFS_trans_sf"/>
</dbReference>
<evidence type="ECO:0000256" key="3">
    <source>
        <dbReference type="ARBA" id="ARBA00022448"/>
    </source>
</evidence>
<comment type="similarity">
    <text evidence="2">Belongs to the major facilitator superfamily. Metabolite:H+ Symporter (MHS) family (TC 2.A.1.6) family.</text>
</comment>
<gene>
    <name evidence="11" type="ORF">SAMN05192563_1002410</name>
</gene>
<keyword evidence="6" id="KW-0769">Symport</keyword>
<feature type="transmembrane region" description="Helical" evidence="9">
    <location>
        <begin position="190"/>
        <end position="209"/>
    </location>
</feature>
<name>A0A1I6ZKD0_9BURK</name>
<dbReference type="GO" id="GO:0015293">
    <property type="term" value="F:symporter activity"/>
    <property type="evidence" value="ECO:0007669"/>
    <property type="project" value="UniProtKB-KW"/>
</dbReference>
<feature type="transmembrane region" description="Helical" evidence="9">
    <location>
        <begin position="156"/>
        <end position="178"/>
    </location>
</feature>
<proteinExistence type="inferred from homology"/>
<feature type="domain" description="Major facilitator superfamily (MFS) profile" evidence="10">
    <location>
        <begin position="18"/>
        <end position="424"/>
    </location>
</feature>
<dbReference type="Pfam" id="PF07690">
    <property type="entry name" value="MFS_1"/>
    <property type="match status" value="1"/>
</dbReference>
<dbReference type="PROSITE" id="PS50850">
    <property type="entry name" value="MFS"/>
    <property type="match status" value="1"/>
</dbReference>
<keyword evidence="8 9" id="KW-0472">Membrane</keyword>
<evidence type="ECO:0000256" key="7">
    <source>
        <dbReference type="ARBA" id="ARBA00022989"/>
    </source>
</evidence>
<evidence type="ECO:0000259" key="10">
    <source>
        <dbReference type="PROSITE" id="PS50850"/>
    </source>
</evidence>
<feature type="transmembrane region" description="Helical" evidence="9">
    <location>
        <begin position="120"/>
        <end position="144"/>
    </location>
</feature>
<dbReference type="InterPro" id="IPR005829">
    <property type="entry name" value="Sugar_transporter_CS"/>
</dbReference>
<dbReference type="Gene3D" id="1.20.1250.20">
    <property type="entry name" value="MFS general substrate transporter like domains"/>
    <property type="match status" value="2"/>
</dbReference>
<organism evidence="11 12">
    <name type="scientific">Paraburkholderia aspalathi</name>
    <dbReference type="NCBI Taxonomy" id="1324617"/>
    <lineage>
        <taxon>Bacteria</taxon>
        <taxon>Pseudomonadati</taxon>
        <taxon>Pseudomonadota</taxon>
        <taxon>Betaproteobacteria</taxon>
        <taxon>Burkholderiales</taxon>
        <taxon>Burkholderiaceae</taxon>
        <taxon>Paraburkholderia</taxon>
    </lineage>
</organism>
<evidence type="ECO:0000256" key="2">
    <source>
        <dbReference type="ARBA" id="ARBA00008240"/>
    </source>
</evidence>
<dbReference type="Pfam" id="PF00083">
    <property type="entry name" value="Sugar_tr"/>
    <property type="match status" value="1"/>
</dbReference>
<feature type="transmembrane region" description="Helical" evidence="9">
    <location>
        <begin position="304"/>
        <end position="325"/>
    </location>
</feature>
<reference evidence="11 12" key="1">
    <citation type="submission" date="2016-10" db="EMBL/GenBank/DDBJ databases">
        <authorList>
            <person name="de Groot N.N."/>
        </authorList>
    </citation>
    <scope>NUCLEOTIDE SEQUENCE [LARGE SCALE GENOMIC DNA]</scope>
    <source>
        <strain evidence="11 12">LMG 27731</strain>
    </source>
</reference>
<sequence>MSTDKVLSPEQRSKFRRILASALVGNMLEFYDLFVYGFLAVVIAKAFFPTGDAYTSMLAAAATFGVSYFIRPLGAMVIGAYSDRHGRKAGMMLTIWLMGIGTLLIACAPTYATFGVVGTLILVLGKVLQGFSAGGEFGSTVSFVTEHAPKGMKGYFASYQVVGIGLATGLASIVGLGANKLMTPDTLASWGWRVPFLIGLAIVPFGYWIRRRVDETPEFKVSSHERNPIRDTFATAKARIAAAIGLYSLAASTNYLLGVFIPLYAQKVLGMSPVDSMWGAIGYSAAQIVLPPVFGALSDRIGRLALITTGTLLTVVLTIPAFHLMVASPTVGVYVFCVTGLTACVMVFQGAMPAFVAELFPHSTRTTSIAVVHNLTFAVFGGLSLMICTWIANETGSKFVPAYYVMVTAVIALVCILYFRKRTSPVSAHENVLKNA</sequence>
<dbReference type="RefSeq" id="WP_093633136.1">
    <property type="nucleotide sequence ID" value="NZ_FPBH01000002.1"/>
</dbReference>
<feature type="transmembrane region" description="Helical" evidence="9">
    <location>
        <begin position="331"/>
        <end position="357"/>
    </location>
</feature>
<feature type="transmembrane region" description="Helical" evidence="9">
    <location>
        <begin position="369"/>
        <end position="393"/>
    </location>
</feature>
<accession>A0A1I6ZKD0</accession>
<evidence type="ECO:0000256" key="4">
    <source>
        <dbReference type="ARBA" id="ARBA00022475"/>
    </source>
</evidence>
<dbReference type="InterPro" id="IPR020846">
    <property type="entry name" value="MFS_dom"/>
</dbReference>
<dbReference type="AlphaFoldDB" id="A0A1I6ZKD0"/>
<keyword evidence="3" id="KW-0813">Transport</keyword>